<dbReference type="OrthoDB" id="796197at2"/>
<keyword evidence="1" id="KW-0472">Membrane</keyword>
<protein>
    <recommendedName>
        <fullName evidence="4">Zinc-finger domain-containing protein</fullName>
    </recommendedName>
</protein>
<dbReference type="KEGG" id="pseg:D3H65_30935"/>
<evidence type="ECO:0008006" key="4">
    <source>
        <dbReference type="Google" id="ProtNLM"/>
    </source>
</evidence>
<evidence type="ECO:0000313" key="3">
    <source>
        <dbReference type="Proteomes" id="UP000263900"/>
    </source>
</evidence>
<evidence type="ECO:0000313" key="2">
    <source>
        <dbReference type="EMBL" id="AXY78143.1"/>
    </source>
</evidence>
<sequence>MNTPSSIEERLWDYIDGHSLPEEKSAIEQLIDSNIEWRHKYHELLEVHQLMTNSLELDEPSMRFTQNVMEDIAKYQIAPATQSYINKRIIWGIATFFILTIAGFLIYSFGQINWSSGGGSGSTTLPFNIDPSRINSIDFSKLFNNTYTNVFLMVNAVLGLVLLDMYLGKKKKQLQGKH</sequence>
<dbReference type="RefSeq" id="WP_119054016.1">
    <property type="nucleotide sequence ID" value="NZ_CP032157.1"/>
</dbReference>
<dbReference type="AlphaFoldDB" id="A0A3B7MXC9"/>
<keyword evidence="1" id="KW-1133">Transmembrane helix</keyword>
<dbReference type="EMBL" id="CP032157">
    <property type="protein sequence ID" value="AXY78143.1"/>
    <property type="molecule type" value="Genomic_DNA"/>
</dbReference>
<evidence type="ECO:0000256" key="1">
    <source>
        <dbReference type="SAM" id="Phobius"/>
    </source>
</evidence>
<proteinExistence type="predicted"/>
<organism evidence="2 3">
    <name type="scientific">Paraflavitalea soli</name>
    <dbReference type="NCBI Taxonomy" id="2315862"/>
    <lineage>
        <taxon>Bacteria</taxon>
        <taxon>Pseudomonadati</taxon>
        <taxon>Bacteroidota</taxon>
        <taxon>Chitinophagia</taxon>
        <taxon>Chitinophagales</taxon>
        <taxon>Chitinophagaceae</taxon>
        <taxon>Paraflavitalea</taxon>
    </lineage>
</organism>
<feature type="transmembrane region" description="Helical" evidence="1">
    <location>
        <begin position="147"/>
        <end position="167"/>
    </location>
</feature>
<feature type="transmembrane region" description="Helical" evidence="1">
    <location>
        <begin position="89"/>
        <end position="110"/>
    </location>
</feature>
<reference evidence="2 3" key="1">
    <citation type="submission" date="2018-09" db="EMBL/GenBank/DDBJ databases">
        <title>Genome sequencing of strain 6GH32-13.</title>
        <authorList>
            <person name="Weon H.-Y."/>
            <person name="Heo J."/>
            <person name="Kwon S.-W."/>
        </authorList>
    </citation>
    <scope>NUCLEOTIDE SEQUENCE [LARGE SCALE GENOMIC DNA]</scope>
    <source>
        <strain evidence="2 3">5GH32-13</strain>
    </source>
</reference>
<gene>
    <name evidence="2" type="ORF">D3H65_30935</name>
</gene>
<keyword evidence="3" id="KW-1185">Reference proteome</keyword>
<name>A0A3B7MXC9_9BACT</name>
<dbReference type="Proteomes" id="UP000263900">
    <property type="component" value="Chromosome"/>
</dbReference>
<accession>A0A3B7MXC9</accession>
<keyword evidence="1" id="KW-0812">Transmembrane</keyword>